<dbReference type="RefSeq" id="WP_002122326.1">
    <property type="nucleotide sequence ID" value="NZ_AHNR02000004.1"/>
</dbReference>
<dbReference type="EMBL" id="AHNR02000004">
    <property type="protein sequence ID" value="EKR57203.1"/>
    <property type="molecule type" value="Genomic_DNA"/>
</dbReference>
<proteinExistence type="predicted"/>
<dbReference type="AlphaFoldDB" id="A0A0E2DAU3"/>
<accession>A0A0E2DAU3</accession>
<organism evidence="1 2">
    <name type="scientific">Leptospira interrogans str. UI 12758</name>
    <dbReference type="NCBI Taxonomy" id="1049938"/>
    <lineage>
        <taxon>Bacteria</taxon>
        <taxon>Pseudomonadati</taxon>
        <taxon>Spirochaetota</taxon>
        <taxon>Spirochaetia</taxon>
        <taxon>Leptospirales</taxon>
        <taxon>Leptospiraceae</taxon>
        <taxon>Leptospira</taxon>
    </lineage>
</organism>
<evidence type="ECO:0000313" key="2">
    <source>
        <dbReference type="Proteomes" id="UP000001340"/>
    </source>
</evidence>
<evidence type="ECO:0008006" key="3">
    <source>
        <dbReference type="Google" id="ProtNLM"/>
    </source>
</evidence>
<gene>
    <name evidence="1" type="ORF">LEP1GSC105_0133</name>
</gene>
<protein>
    <recommendedName>
        <fullName evidence="3">RecT family protein</fullName>
    </recommendedName>
</protein>
<reference evidence="1 2" key="1">
    <citation type="submission" date="2012-10" db="EMBL/GenBank/DDBJ databases">
        <authorList>
            <person name="Harkins D.M."/>
            <person name="Durkin A.S."/>
            <person name="Brinkac L.M."/>
            <person name="Haft D.H."/>
            <person name="Selengut J.D."/>
            <person name="Sanka R."/>
            <person name="DePew J."/>
            <person name="Purushe J."/>
            <person name="Chanthongthip A."/>
            <person name="Lattana O."/>
            <person name="Phetsouvanh R."/>
            <person name="Newton P.N."/>
            <person name="Vinetz J.M."/>
            <person name="Sutton G.G."/>
            <person name="Nierman W.C."/>
            <person name="Fouts D.E."/>
        </authorList>
    </citation>
    <scope>NUCLEOTIDE SEQUENCE [LARGE SCALE GENOMIC DNA]</scope>
    <source>
        <strain evidence="1 2">UI 12758</strain>
    </source>
</reference>
<sequence length="321" mass="36008">MTTNENQNIATQTNQLPGLTVNESVDGLKSNIAVIQRVMKDVMRDGEHYGVIPGTGKPSLYKSGAEKLSFVFRLATEYTIRQTDLPGGHREYEVICKLYSIETGKFLGSGVGICSTMEKKYRYRNEYKATDEPVPKAYWDNKQNKKYLPKGMSVTKTESGWRLARIEQIENPDIADCYNTVLKIGKKRSQVDATLTVTAASDIFSQDIEDFVEADSVSEQEGARPEKEIPPAQLESPALKKDSKTLETKLTDTKAWIDGVIANENLTQKDAIQKLSSCRKRWEGMYQEFSKQNKVALYQEGLTHFDRALGALGHTEEGDLS</sequence>
<comment type="caution">
    <text evidence="1">The sequence shown here is derived from an EMBL/GenBank/DDBJ whole genome shotgun (WGS) entry which is preliminary data.</text>
</comment>
<evidence type="ECO:0000313" key="1">
    <source>
        <dbReference type="EMBL" id="EKR57203.1"/>
    </source>
</evidence>
<name>A0A0E2DAU3_LEPIR</name>
<dbReference type="Proteomes" id="UP000001340">
    <property type="component" value="Unassembled WGS sequence"/>
</dbReference>